<keyword evidence="3" id="KW-1185">Reference proteome</keyword>
<proteinExistence type="predicted"/>
<protein>
    <submittedName>
        <fullName evidence="2">STAS domain-containing protein</fullName>
    </submittedName>
</protein>
<evidence type="ECO:0000313" key="3">
    <source>
        <dbReference type="Proteomes" id="UP001597322"/>
    </source>
</evidence>
<evidence type="ECO:0000313" key="2">
    <source>
        <dbReference type="EMBL" id="MFD1745331.1"/>
    </source>
</evidence>
<dbReference type="Gene3D" id="3.30.750.24">
    <property type="entry name" value="STAS domain"/>
    <property type="match status" value="1"/>
</dbReference>
<dbReference type="Proteomes" id="UP001597322">
    <property type="component" value="Unassembled WGS sequence"/>
</dbReference>
<accession>A0ABW4M552</accession>
<feature type="domain" description="MlaB-like STAS" evidence="1">
    <location>
        <begin position="11"/>
        <end position="87"/>
    </location>
</feature>
<dbReference type="EMBL" id="JBHUEQ010000013">
    <property type="protein sequence ID" value="MFD1745331.1"/>
    <property type="molecule type" value="Genomic_DNA"/>
</dbReference>
<gene>
    <name evidence="2" type="ORF">ACFSE1_07670</name>
</gene>
<comment type="caution">
    <text evidence="2">The sequence shown here is derived from an EMBL/GenBank/DDBJ whole genome shotgun (WGS) entry which is preliminary data.</text>
</comment>
<dbReference type="Pfam" id="PF13466">
    <property type="entry name" value="STAS_2"/>
    <property type="match status" value="1"/>
</dbReference>
<evidence type="ECO:0000259" key="1">
    <source>
        <dbReference type="Pfam" id="PF13466"/>
    </source>
</evidence>
<sequence>MAVKNAQAETVKLASVLDLNEASNLHGQLSSLRGKDVSIDASAVERVGVQCVQVLMAAVNAWEKDQKSFVFNKVSDAFTKTMQLIGINVDHLLAKEIRQ</sequence>
<organism evidence="2 3">
    <name type="scientific">Rhizobium helianthi</name>
    <dbReference type="NCBI Taxonomy" id="1132695"/>
    <lineage>
        <taxon>Bacteria</taxon>
        <taxon>Pseudomonadati</taxon>
        <taxon>Pseudomonadota</taxon>
        <taxon>Alphaproteobacteria</taxon>
        <taxon>Hyphomicrobiales</taxon>
        <taxon>Rhizobiaceae</taxon>
        <taxon>Rhizobium/Agrobacterium group</taxon>
        <taxon>Rhizobium</taxon>
    </lineage>
</organism>
<dbReference type="RefSeq" id="WP_377398784.1">
    <property type="nucleotide sequence ID" value="NZ_JBHUEQ010000013.1"/>
</dbReference>
<name>A0ABW4M552_9HYPH</name>
<dbReference type="InterPro" id="IPR036513">
    <property type="entry name" value="STAS_dom_sf"/>
</dbReference>
<dbReference type="SUPFAM" id="SSF52091">
    <property type="entry name" value="SpoIIaa-like"/>
    <property type="match status" value="1"/>
</dbReference>
<dbReference type="InterPro" id="IPR058548">
    <property type="entry name" value="MlaB-like_STAS"/>
</dbReference>
<reference evidence="3" key="1">
    <citation type="journal article" date="2019" name="Int. J. Syst. Evol. Microbiol.">
        <title>The Global Catalogue of Microorganisms (GCM) 10K type strain sequencing project: providing services to taxonomists for standard genome sequencing and annotation.</title>
        <authorList>
            <consortium name="The Broad Institute Genomics Platform"/>
            <consortium name="The Broad Institute Genome Sequencing Center for Infectious Disease"/>
            <person name="Wu L."/>
            <person name="Ma J."/>
        </authorList>
    </citation>
    <scope>NUCLEOTIDE SEQUENCE [LARGE SCALE GENOMIC DNA]</scope>
    <source>
        <strain evidence="3">CG52</strain>
    </source>
</reference>